<sequence>MIQLRKETMSLMNLSQKSSQLMLPKHRKMIGRNMLMIRPKWLASCLQIRLPNFKKTFEFHEAFEMIEKLRVAEKEMFKSLNAFIGCKMAKGSFVSAHVLKMKAYVEQLARLGFPFGDELATDESSISELHNMLKNVEANIKKSGNKQVLMIREGQISKKKIGNNTSKGKGKAAKKGNGKGKVKGKPPSTNPTPKPKHAADADYFHCNEKGHWKRNHPKYL</sequence>
<feature type="compositionally biased region" description="Basic and acidic residues" evidence="1">
    <location>
        <begin position="197"/>
        <end position="210"/>
    </location>
</feature>
<comment type="caution">
    <text evidence="2">The sequence shown here is derived from an EMBL/GenBank/DDBJ whole genome shotgun (WGS) entry which is preliminary data.</text>
</comment>
<feature type="compositionally biased region" description="Basic residues" evidence="1">
    <location>
        <begin position="168"/>
        <end position="184"/>
    </location>
</feature>
<evidence type="ECO:0000313" key="3">
    <source>
        <dbReference type="Proteomes" id="UP000235145"/>
    </source>
</evidence>
<dbReference type="Proteomes" id="UP000235145">
    <property type="component" value="Unassembled WGS sequence"/>
</dbReference>
<dbReference type="EMBL" id="NBSK02000004">
    <property type="protein sequence ID" value="KAJ0210271.1"/>
    <property type="molecule type" value="Genomic_DNA"/>
</dbReference>
<organism evidence="2 3">
    <name type="scientific">Lactuca sativa</name>
    <name type="common">Garden lettuce</name>
    <dbReference type="NCBI Taxonomy" id="4236"/>
    <lineage>
        <taxon>Eukaryota</taxon>
        <taxon>Viridiplantae</taxon>
        <taxon>Streptophyta</taxon>
        <taxon>Embryophyta</taxon>
        <taxon>Tracheophyta</taxon>
        <taxon>Spermatophyta</taxon>
        <taxon>Magnoliopsida</taxon>
        <taxon>eudicotyledons</taxon>
        <taxon>Gunneridae</taxon>
        <taxon>Pentapetalae</taxon>
        <taxon>asterids</taxon>
        <taxon>campanulids</taxon>
        <taxon>Asterales</taxon>
        <taxon>Asteraceae</taxon>
        <taxon>Cichorioideae</taxon>
        <taxon>Cichorieae</taxon>
        <taxon>Lactucinae</taxon>
        <taxon>Lactuca</taxon>
    </lineage>
</organism>
<feature type="compositionally biased region" description="Basic residues" evidence="1">
    <location>
        <begin position="211"/>
        <end position="220"/>
    </location>
</feature>
<protein>
    <submittedName>
        <fullName evidence="2">Uncharacterized protein</fullName>
    </submittedName>
</protein>
<evidence type="ECO:0000313" key="2">
    <source>
        <dbReference type="EMBL" id="KAJ0210271.1"/>
    </source>
</evidence>
<feature type="region of interest" description="Disordered" evidence="1">
    <location>
        <begin position="159"/>
        <end position="220"/>
    </location>
</feature>
<dbReference type="AlphaFoldDB" id="A0A9R1VPT2"/>
<accession>A0A9R1VPT2</accession>
<name>A0A9R1VPT2_LACSA</name>
<reference evidence="2 3" key="1">
    <citation type="journal article" date="2017" name="Nat. Commun.">
        <title>Genome assembly with in vitro proximity ligation data and whole-genome triplication in lettuce.</title>
        <authorList>
            <person name="Reyes-Chin-Wo S."/>
            <person name="Wang Z."/>
            <person name="Yang X."/>
            <person name="Kozik A."/>
            <person name="Arikit S."/>
            <person name="Song C."/>
            <person name="Xia L."/>
            <person name="Froenicke L."/>
            <person name="Lavelle D.O."/>
            <person name="Truco M.J."/>
            <person name="Xia R."/>
            <person name="Zhu S."/>
            <person name="Xu C."/>
            <person name="Xu H."/>
            <person name="Xu X."/>
            <person name="Cox K."/>
            <person name="Korf I."/>
            <person name="Meyers B.C."/>
            <person name="Michelmore R.W."/>
        </authorList>
    </citation>
    <scope>NUCLEOTIDE SEQUENCE [LARGE SCALE GENOMIC DNA]</scope>
    <source>
        <strain evidence="3">cv. Salinas</strain>
        <tissue evidence="2">Seedlings</tissue>
    </source>
</reference>
<evidence type="ECO:0000256" key="1">
    <source>
        <dbReference type="SAM" id="MobiDB-lite"/>
    </source>
</evidence>
<gene>
    <name evidence="2" type="ORF">LSAT_V11C400175930</name>
</gene>
<proteinExistence type="predicted"/>
<keyword evidence="3" id="KW-1185">Reference proteome</keyword>